<organism evidence="3 4">
    <name type="scientific">Spirosoma pollinicola</name>
    <dbReference type="NCBI Taxonomy" id="2057025"/>
    <lineage>
        <taxon>Bacteria</taxon>
        <taxon>Pseudomonadati</taxon>
        <taxon>Bacteroidota</taxon>
        <taxon>Cytophagia</taxon>
        <taxon>Cytophagales</taxon>
        <taxon>Cytophagaceae</taxon>
        <taxon>Spirosoma</taxon>
    </lineage>
</organism>
<dbReference type="InterPro" id="IPR011152">
    <property type="entry name" value="Pesterase_MJ0912"/>
</dbReference>
<evidence type="ECO:0000256" key="1">
    <source>
        <dbReference type="ARBA" id="ARBA00008950"/>
    </source>
</evidence>
<dbReference type="GO" id="GO:0005737">
    <property type="term" value="C:cytoplasm"/>
    <property type="evidence" value="ECO:0007669"/>
    <property type="project" value="TreeGrafter"/>
</dbReference>
<dbReference type="SUPFAM" id="SSF56300">
    <property type="entry name" value="Metallo-dependent phosphatases"/>
    <property type="match status" value="1"/>
</dbReference>
<dbReference type="KEGG" id="spir:CWM47_34780"/>
<evidence type="ECO:0000313" key="3">
    <source>
        <dbReference type="EMBL" id="AUD06565.1"/>
    </source>
</evidence>
<reference evidence="3 4" key="1">
    <citation type="submission" date="2017-11" db="EMBL/GenBank/DDBJ databases">
        <title>Taxonomic description and genome sequences of Spirosoma HA7 sp. nov., isolated from pollen microhabitat of Corylus avellana.</title>
        <authorList>
            <person name="Ambika Manirajan B."/>
            <person name="Suarez C."/>
            <person name="Ratering S."/>
            <person name="Geissler-Plaum R."/>
            <person name="Cardinale M."/>
            <person name="Sylvia S."/>
        </authorList>
    </citation>
    <scope>NUCLEOTIDE SEQUENCE [LARGE SCALE GENOMIC DNA]</scope>
    <source>
        <strain evidence="3 4">HA7</strain>
    </source>
</reference>
<dbReference type="RefSeq" id="WP_100993105.1">
    <property type="nucleotide sequence ID" value="NZ_CP025096.1"/>
</dbReference>
<dbReference type="Pfam" id="PF12850">
    <property type="entry name" value="Metallophos_2"/>
    <property type="match status" value="1"/>
</dbReference>
<comment type="similarity">
    <text evidence="1">Belongs to the metallophosphoesterase superfamily. YfcE family.</text>
</comment>
<dbReference type="Gene3D" id="3.60.21.10">
    <property type="match status" value="1"/>
</dbReference>
<dbReference type="InterPro" id="IPR024654">
    <property type="entry name" value="Calcineurin-like_PHP_lpxH"/>
</dbReference>
<dbReference type="EMBL" id="CP025096">
    <property type="protein sequence ID" value="AUD06565.1"/>
    <property type="molecule type" value="Genomic_DNA"/>
</dbReference>
<evidence type="ECO:0000313" key="4">
    <source>
        <dbReference type="Proteomes" id="UP000232883"/>
    </source>
</evidence>
<evidence type="ECO:0000259" key="2">
    <source>
        <dbReference type="Pfam" id="PF12850"/>
    </source>
</evidence>
<dbReference type="PIRSF" id="PIRSF000883">
    <property type="entry name" value="Pesterase_MJ0912"/>
    <property type="match status" value="1"/>
</dbReference>
<dbReference type="InterPro" id="IPR050126">
    <property type="entry name" value="Ap4A_hydrolase"/>
</dbReference>
<proteinExistence type="inferred from homology"/>
<dbReference type="Proteomes" id="UP000232883">
    <property type="component" value="Chromosome"/>
</dbReference>
<protein>
    <submittedName>
        <fullName evidence="3">YfcE family phosphodiesterase</fullName>
    </submittedName>
</protein>
<dbReference type="PANTHER" id="PTHR42850">
    <property type="entry name" value="METALLOPHOSPHOESTERASE"/>
    <property type="match status" value="1"/>
</dbReference>
<name>A0A2K8Z9M0_9BACT</name>
<dbReference type="CDD" id="cd00838">
    <property type="entry name" value="MPP_superfamily"/>
    <property type="match status" value="1"/>
</dbReference>
<feature type="domain" description="Calcineurin-like phosphoesterase" evidence="2">
    <location>
        <begin position="1"/>
        <end position="222"/>
    </location>
</feature>
<gene>
    <name evidence="3" type="ORF">CWM47_34780</name>
</gene>
<dbReference type="OrthoDB" id="9813918at2"/>
<keyword evidence="4" id="KW-1185">Reference proteome</keyword>
<dbReference type="GO" id="GO:0016791">
    <property type="term" value="F:phosphatase activity"/>
    <property type="evidence" value="ECO:0007669"/>
    <property type="project" value="TreeGrafter"/>
</dbReference>
<dbReference type="InterPro" id="IPR029052">
    <property type="entry name" value="Metallo-depent_PP-like"/>
</dbReference>
<dbReference type="AlphaFoldDB" id="A0A2K8Z9M0"/>
<dbReference type="PANTHER" id="PTHR42850:SF2">
    <property type="entry name" value="BLL5683 PROTEIN"/>
    <property type="match status" value="1"/>
</dbReference>
<sequence length="267" mass="29613">MKIALFSDIHANLPALDAVLADIDSRQPDAVYCLGDLVGYNIWPNEVIRTIRKRGIPTIAGNYDYGIGRGSDDCGCAYKEEQEKANGKVSIAYTNAQVGNDERQYLRTLPTHSRVEFELGNDPEHLWQQQTPFTLLLVHGSPRRVNEYLFEDRGDRSLGRVIEGAGADVMCFGHTHKPFHKVVSAEAEGQETYWRHAINIGSVGKPKDGDPRAGYVLLTIDETARPGSREGVAVEFVRVAYDVEKAAQAVEQSELPDAYAEALRIAR</sequence>
<accession>A0A2K8Z9M0</accession>